<dbReference type="EMBL" id="KB320606">
    <property type="protein sequence ID" value="ELW67598.1"/>
    <property type="molecule type" value="Genomic_DNA"/>
</dbReference>
<dbReference type="PRINTS" id="PR00434">
    <property type="entry name" value="INTERLEUKIN6"/>
</dbReference>
<evidence type="ECO:0000313" key="7">
    <source>
        <dbReference type="Proteomes" id="UP000011518"/>
    </source>
</evidence>
<dbReference type="InterPro" id="IPR003574">
    <property type="entry name" value="IL-6-like"/>
</dbReference>
<protein>
    <recommendedName>
        <fullName evidence="2">Interleukin-6</fullName>
    </recommendedName>
</protein>
<dbReference type="Gene3D" id="1.20.1250.10">
    <property type="match status" value="1"/>
</dbReference>
<dbReference type="GO" id="GO:0005138">
    <property type="term" value="F:interleukin-6 receptor binding"/>
    <property type="evidence" value="ECO:0007669"/>
    <property type="project" value="InterPro"/>
</dbReference>
<dbReference type="GO" id="GO:0005125">
    <property type="term" value="F:cytokine activity"/>
    <property type="evidence" value="ECO:0007669"/>
    <property type="project" value="InterPro"/>
</dbReference>
<accession>L9KY14</accession>
<keyword evidence="7" id="KW-1185">Reference proteome</keyword>
<dbReference type="PANTHER" id="PTHR48494:SF1">
    <property type="entry name" value="INTERLEUKIN-6"/>
    <property type="match status" value="1"/>
</dbReference>
<evidence type="ECO:0000256" key="3">
    <source>
        <dbReference type="ARBA" id="ARBA00022486"/>
    </source>
</evidence>
<evidence type="ECO:0000256" key="4">
    <source>
        <dbReference type="ARBA" id="ARBA00023441"/>
    </source>
</evidence>
<dbReference type="AlphaFoldDB" id="L9KY14"/>
<organism evidence="6 7">
    <name type="scientific">Tupaia chinensis</name>
    <name type="common">Chinese tree shrew</name>
    <name type="synonym">Tupaia belangeri chinensis</name>
    <dbReference type="NCBI Taxonomy" id="246437"/>
    <lineage>
        <taxon>Eukaryota</taxon>
        <taxon>Metazoa</taxon>
        <taxon>Chordata</taxon>
        <taxon>Craniata</taxon>
        <taxon>Vertebrata</taxon>
        <taxon>Euteleostomi</taxon>
        <taxon>Mammalia</taxon>
        <taxon>Eutheria</taxon>
        <taxon>Euarchontoglires</taxon>
        <taxon>Scandentia</taxon>
        <taxon>Tupaiidae</taxon>
        <taxon>Tupaia</taxon>
    </lineage>
</organism>
<reference evidence="7" key="2">
    <citation type="journal article" date="2013" name="Nat. Commun.">
        <title>Genome of the Chinese tree shrew.</title>
        <authorList>
            <person name="Fan Y."/>
            <person name="Huang Z.Y."/>
            <person name="Cao C.C."/>
            <person name="Chen C.S."/>
            <person name="Chen Y.X."/>
            <person name="Fan D.D."/>
            <person name="He J."/>
            <person name="Hou H.L."/>
            <person name="Hu L."/>
            <person name="Hu X.T."/>
            <person name="Jiang X.T."/>
            <person name="Lai R."/>
            <person name="Lang Y.S."/>
            <person name="Liang B."/>
            <person name="Liao S.G."/>
            <person name="Mu D."/>
            <person name="Ma Y.Y."/>
            <person name="Niu Y.Y."/>
            <person name="Sun X.Q."/>
            <person name="Xia J.Q."/>
            <person name="Xiao J."/>
            <person name="Xiong Z.Q."/>
            <person name="Xu L."/>
            <person name="Yang L."/>
            <person name="Zhang Y."/>
            <person name="Zhao W."/>
            <person name="Zhao X.D."/>
            <person name="Zheng Y.T."/>
            <person name="Zhou J.M."/>
            <person name="Zhu Y.B."/>
            <person name="Zhang G.J."/>
            <person name="Wang J."/>
            <person name="Yao Y.G."/>
        </authorList>
    </citation>
    <scope>NUCLEOTIDE SEQUENCE [LARGE SCALE GENOMIC DNA]</scope>
</reference>
<dbReference type="Proteomes" id="UP000011518">
    <property type="component" value="Unassembled WGS sequence"/>
</dbReference>
<evidence type="ECO:0000313" key="6">
    <source>
        <dbReference type="EMBL" id="ELW67598.1"/>
    </source>
</evidence>
<dbReference type="GO" id="GO:0005615">
    <property type="term" value="C:extracellular space"/>
    <property type="evidence" value="ECO:0007669"/>
    <property type="project" value="InterPro"/>
</dbReference>
<evidence type="ECO:0000256" key="2">
    <source>
        <dbReference type="ARBA" id="ARBA00019464"/>
    </source>
</evidence>
<dbReference type="Pfam" id="PF00489">
    <property type="entry name" value="IL6"/>
    <property type="match status" value="1"/>
</dbReference>
<proteinExistence type="inferred from homology"/>
<evidence type="ECO:0000256" key="1">
    <source>
        <dbReference type="ARBA" id="ARBA00007432"/>
    </source>
</evidence>
<keyword evidence="3" id="KW-0011">Acute phase</keyword>
<dbReference type="GO" id="GO:0030154">
    <property type="term" value="P:cell differentiation"/>
    <property type="evidence" value="ECO:0007669"/>
    <property type="project" value="InterPro"/>
</dbReference>
<dbReference type="InterPro" id="IPR009079">
    <property type="entry name" value="4_helix_cytokine-like_core"/>
</dbReference>
<dbReference type="GO" id="GO:0006955">
    <property type="term" value="P:immune response"/>
    <property type="evidence" value="ECO:0007669"/>
    <property type="project" value="InterPro"/>
</dbReference>
<dbReference type="SMART" id="SM00126">
    <property type="entry name" value="IL6"/>
    <property type="match status" value="1"/>
</dbReference>
<dbReference type="GO" id="GO:0006953">
    <property type="term" value="P:acute-phase response"/>
    <property type="evidence" value="ECO:0007669"/>
    <property type="project" value="UniProtKB-KW"/>
</dbReference>
<dbReference type="GO" id="GO:0005896">
    <property type="term" value="C:interleukin-6 receptor complex"/>
    <property type="evidence" value="ECO:0007669"/>
    <property type="project" value="TreeGrafter"/>
</dbReference>
<sequence>MLQLTESKILHLPTRKPAMTSLSTRKGALSLAVFFLGLSLMMATADPTIPAPSNTEEIIYKMFYHINLMKNEETCLRRINNGLQEFQVYLEFLEKNLNDTDNVRSVQIYSRALMRTLMSPTTVTSPSPDANASLLEKMQAQDKSMRTETARLILCRLDKFLQYAMRASRIK</sequence>
<dbReference type="PRINTS" id="PR00433">
    <property type="entry name" value="IL6GCSFMGF"/>
</dbReference>
<reference evidence="7" key="1">
    <citation type="submission" date="2012-07" db="EMBL/GenBank/DDBJ databases">
        <title>Genome of the Chinese tree shrew, a rising model animal genetically related to primates.</title>
        <authorList>
            <person name="Zhang G."/>
            <person name="Fan Y."/>
            <person name="Yao Y."/>
            <person name="Huang Z."/>
        </authorList>
    </citation>
    <scope>NUCLEOTIDE SEQUENCE [LARGE SCALE GENOMIC DNA]</scope>
</reference>
<dbReference type="STRING" id="246437.L9KY14"/>
<name>L9KY14_TUPCH</name>
<dbReference type="GO" id="GO:0051240">
    <property type="term" value="P:positive regulation of multicellular organismal process"/>
    <property type="evidence" value="ECO:0007669"/>
    <property type="project" value="UniProtKB-ARBA"/>
</dbReference>
<dbReference type="InParanoid" id="L9KY14"/>
<dbReference type="InterPro" id="IPR030474">
    <property type="entry name" value="IL-6/GCSF/MGF"/>
</dbReference>
<comment type="similarity">
    <text evidence="1">Belongs to the IL-6 superfamily.</text>
</comment>
<comment type="function">
    <text evidence="4">Cytokine with a wide variety of biological functions in immunity, tissue regeneration, and metabolism. Binds to IL6R, then the complex associates to the signaling subunit IL6ST/gp130 to trigger the intracellular IL6-signaling pathway. The interaction with the membrane-bound IL6R and IL6ST stimulates 'classic signaling', whereas the binding of IL6 and soluble IL6R to IL6ST stimulates 'trans-signaling'. Alternatively, 'cluster signaling' occurs when membrane-bound IL6:IL6R complexes on transmitter cells activate IL6ST receptors on neighboring receiver cells.</text>
</comment>
<dbReference type="PANTHER" id="PTHR48494">
    <property type="entry name" value="INTERLEUKIN-6"/>
    <property type="match status" value="1"/>
</dbReference>
<dbReference type="GO" id="GO:0046427">
    <property type="term" value="P:positive regulation of receptor signaling pathway via JAK-STAT"/>
    <property type="evidence" value="ECO:0007669"/>
    <property type="project" value="TreeGrafter"/>
</dbReference>
<dbReference type="SUPFAM" id="SSF47266">
    <property type="entry name" value="4-helical cytokines"/>
    <property type="match status" value="1"/>
</dbReference>
<comment type="subunit">
    <text evidence="5">Component of a hexamer of two molecules each of IL6, IL6R and IL6ST; first binds to IL6R to associate with the signaling subunit IL6ST. Interacts with IL6R (via the N-terminal ectodomain); this interaction may be affected by IL6R-binding with SORL1, hence decreasing IL6 cis signaling. Interacts with SORL1 (via the N-terminal ectodomain); this interaction leads to IL6 internalization and lysosomal degradation. May form a trimeric complex with the soluble SORL1 ectodomain and soluble IL6R receptor; this interaction might stabilize circulating IL6, hence promoting IL6 trans signaling.</text>
</comment>
<gene>
    <name evidence="6" type="ORF">TREES_T100000326</name>
</gene>
<evidence type="ECO:0000256" key="5">
    <source>
        <dbReference type="ARBA" id="ARBA00023468"/>
    </source>
</evidence>